<protein>
    <submittedName>
        <fullName evidence="1">DUF3791 domain-containing protein</fullName>
    </submittedName>
</protein>
<sequence length="91" mass="11034">MEECANAIYIKNRGERIYMNERNIDIEDMQCWVFRMAQTRWKMPAKKCAKLFKEYDIWEFIEECYDILHLNSYNCVLNDIEVLLKNKGVTV</sequence>
<dbReference type="AlphaFoldDB" id="A0A374NFS3"/>
<dbReference type="InterPro" id="IPR024269">
    <property type="entry name" value="DUF3791"/>
</dbReference>
<reference evidence="3 4" key="1">
    <citation type="submission" date="2018-08" db="EMBL/GenBank/DDBJ databases">
        <title>A genome reference for cultivated species of the human gut microbiota.</title>
        <authorList>
            <person name="Zou Y."/>
            <person name="Xue W."/>
            <person name="Luo G."/>
        </authorList>
    </citation>
    <scope>NUCLEOTIDE SEQUENCE [LARGE SCALE GENOMIC DNA]</scope>
    <source>
        <strain evidence="2 4">AM34-3LB</strain>
        <strain evidence="1 3">TM10-1AC</strain>
    </source>
</reference>
<gene>
    <name evidence="2" type="ORF">DW833_11170</name>
    <name evidence="1" type="ORF">DXD91_12430</name>
</gene>
<accession>A0A374NFS3</accession>
<dbReference type="Proteomes" id="UP000262524">
    <property type="component" value="Unassembled WGS sequence"/>
</dbReference>
<evidence type="ECO:0000313" key="1">
    <source>
        <dbReference type="EMBL" id="RGI82136.1"/>
    </source>
</evidence>
<evidence type="ECO:0000313" key="4">
    <source>
        <dbReference type="Proteomes" id="UP000284621"/>
    </source>
</evidence>
<name>A0A374NFS3_9FIRM</name>
<keyword evidence="4" id="KW-1185">Reference proteome</keyword>
<dbReference type="EMBL" id="QSOE01000107">
    <property type="protein sequence ID" value="RGI82136.1"/>
    <property type="molecule type" value="Genomic_DNA"/>
</dbReference>
<comment type="caution">
    <text evidence="1">The sequence shown here is derived from an EMBL/GenBank/DDBJ whole genome shotgun (WGS) entry which is preliminary data.</text>
</comment>
<dbReference type="Pfam" id="PF12668">
    <property type="entry name" value="DUF3791"/>
    <property type="match status" value="1"/>
</dbReference>
<proteinExistence type="predicted"/>
<dbReference type="EMBL" id="QSID01000013">
    <property type="protein sequence ID" value="RHC62593.1"/>
    <property type="molecule type" value="Genomic_DNA"/>
</dbReference>
<evidence type="ECO:0000313" key="2">
    <source>
        <dbReference type="EMBL" id="RHC62593.1"/>
    </source>
</evidence>
<organism evidence="1 3">
    <name type="scientific">Anaerobutyricum hallii</name>
    <dbReference type="NCBI Taxonomy" id="39488"/>
    <lineage>
        <taxon>Bacteria</taxon>
        <taxon>Bacillati</taxon>
        <taxon>Bacillota</taxon>
        <taxon>Clostridia</taxon>
        <taxon>Lachnospirales</taxon>
        <taxon>Lachnospiraceae</taxon>
        <taxon>Anaerobutyricum</taxon>
    </lineage>
</organism>
<evidence type="ECO:0000313" key="3">
    <source>
        <dbReference type="Proteomes" id="UP000262524"/>
    </source>
</evidence>
<dbReference type="Proteomes" id="UP000284621">
    <property type="component" value="Unassembled WGS sequence"/>
</dbReference>